<gene>
    <name evidence="1" type="ORF">T459_04315</name>
</gene>
<dbReference type="Proteomes" id="UP000222542">
    <property type="component" value="Unassembled WGS sequence"/>
</dbReference>
<name>A0A2G3A4P1_CAPAN</name>
<dbReference type="Gene3D" id="3.30.930.10">
    <property type="entry name" value="Bira Bifunctional Protein, Domain 2"/>
    <property type="match status" value="1"/>
</dbReference>
<dbReference type="GO" id="GO:0004828">
    <property type="term" value="F:serine-tRNA ligase activity"/>
    <property type="evidence" value="ECO:0007669"/>
    <property type="project" value="InterPro"/>
</dbReference>
<reference evidence="1 2" key="1">
    <citation type="journal article" date="2014" name="Nat. Genet.">
        <title>Genome sequence of the hot pepper provides insights into the evolution of pungency in Capsicum species.</title>
        <authorList>
            <person name="Kim S."/>
            <person name="Park M."/>
            <person name="Yeom S.I."/>
            <person name="Kim Y.M."/>
            <person name="Lee J.M."/>
            <person name="Lee H.A."/>
            <person name="Seo E."/>
            <person name="Choi J."/>
            <person name="Cheong K."/>
            <person name="Kim K.T."/>
            <person name="Jung K."/>
            <person name="Lee G.W."/>
            <person name="Oh S.K."/>
            <person name="Bae C."/>
            <person name="Kim S.B."/>
            <person name="Lee H.Y."/>
            <person name="Kim S.Y."/>
            <person name="Kim M.S."/>
            <person name="Kang B.C."/>
            <person name="Jo Y.D."/>
            <person name="Yang H.B."/>
            <person name="Jeong H.J."/>
            <person name="Kang W.H."/>
            <person name="Kwon J.K."/>
            <person name="Shin C."/>
            <person name="Lim J.Y."/>
            <person name="Park J.H."/>
            <person name="Huh J.H."/>
            <person name="Kim J.S."/>
            <person name="Kim B.D."/>
            <person name="Cohen O."/>
            <person name="Paran I."/>
            <person name="Suh M.C."/>
            <person name="Lee S.B."/>
            <person name="Kim Y.K."/>
            <person name="Shin Y."/>
            <person name="Noh S.J."/>
            <person name="Park J."/>
            <person name="Seo Y.S."/>
            <person name="Kwon S.Y."/>
            <person name="Kim H.A."/>
            <person name="Park J.M."/>
            <person name="Kim H.J."/>
            <person name="Choi S.B."/>
            <person name="Bosland P.W."/>
            <person name="Reeves G."/>
            <person name="Jo S.H."/>
            <person name="Lee B.W."/>
            <person name="Cho H.T."/>
            <person name="Choi H.S."/>
            <person name="Lee M.S."/>
            <person name="Yu Y."/>
            <person name="Do Choi Y."/>
            <person name="Park B.S."/>
            <person name="van Deynze A."/>
            <person name="Ashrafi H."/>
            <person name="Hill T."/>
            <person name="Kim W.T."/>
            <person name="Pai H.S."/>
            <person name="Ahn H.K."/>
            <person name="Yeam I."/>
            <person name="Giovannoni J.J."/>
            <person name="Rose J.K."/>
            <person name="Sorensen I."/>
            <person name="Lee S.J."/>
            <person name="Kim R.W."/>
            <person name="Choi I.Y."/>
            <person name="Choi B.S."/>
            <person name="Lim J.S."/>
            <person name="Lee Y.H."/>
            <person name="Choi D."/>
        </authorList>
    </citation>
    <scope>NUCLEOTIDE SEQUENCE [LARGE SCALE GENOMIC DNA]</scope>
    <source>
        <strain evidence="2">cv. CM334</strain>
    </source>
</reference>
<dbReference type="EMBL" id="AYRZ02000002">
    <property type="protein sequence ID" value="PHT89202.1"/>
    <property type="molecule type" value="Genomic_DNA"/>
</dbReference>
<evidence type="ECO:0000313" key="2">
    <source>
        <dbReference type="Proteomes" id="UP000222542"/>
    </source>
</evidence>
<dbReference type="GO" id="GO:0005524">
    <property type="term" value="F:ATP binding"/>
    <property type="evidence" value="ECO:0007669"/>
    <property type="project" value="InterPro"/>
</dbReference>
<protein>
    <submittedName>
        <fullName evidence="1">Uncharacterized protein</fullName>
    </submittedName>
</protein>
<comment type="caution">
    <text evidence="1">The sequence shown here is derived from an EMBL/GenBank/DDBJ whole genome shotgun (WGS) entry which is preliminary data.</text>
</comment>
<dbReference type="Gramene" id="PHT89202">
    <property type="protein sequence ID" value="PHT89202"/>
    <property type="gene ID" value="T459_04315"/>
</dbReference>
<evidence type="ECO:0000313" key="1">
    <source>
        <dbReference type="EMBL" id="PHT89202.1"/>
    </source>
</evidence>
<dbReference type="PANTHER" id="PTHR11778">
    <property type="entry name" value="SERYL-TRNA SYNTHETASE"/>
    <property type="match status" value="1"/>
</dbReference>
<dbReference type="InterPro" id="IPR045864">
    <property type="entry name" value="aa-tRNA-synth_II/BPL/LPL"/>
</dbReference>
<dbReference type="SUPFAM" id="SSF55681">
    <property type="entry name" value="Class II aaRS and biotin synthetases"/>
    <property type="match status" value="1"/>
</dbReference>
<dbReference type="AlphaFoldDB" id="A0A2G3A4P1"/>
<dbReference type="GO" id="GO:0006434">
    <property type="term" value="P:seryl-tRNA aminoacylation"/>
    <property type="evidence" value="ECO:0007669"/>
    <property type="project" value="InterPro"/>
</dbReference>
<proteinExistence type="predicted"/>
<dbReference type="PRINTS" id="PR00981">
    <property type="entry name" value="TRNASYNTHSER"/>
</dbReference>
<organism evidence="1 2">
    <name type="scientific">Capsicum annuum</name>
    <name type="common">Capsicum pepper</name>
    <dbReference type="NCBI Taxonomy" id="4072"/>
    <lineage>
        <taxon>Eukaryota</taxon>
        <taxon>Viridiplantae</taxon>
        <taxon>Streptophyta</taxon>
        <taxon>Embryophyta</taxon>
        <taxon>Tracheophyta</taxon>
        <taxon>Spermatophyta</taxon>
        <taxon>Magnoliopsida</taxon>
        <taxon>eudicotyledons</taxon>
        <taxon>Gunneridae</taxon>
        <taxon>Pentapetalae</taxon>
        <taxon>asterids</taxon>
        <taxon>lamiids</taxon>
        <taxon>Solanales</taxon>
        <taxon>Solanaceae</taxon>
        <taxon>Solanoideae</taxon>
        <taxon>Capsiceae</taxon>
        <taxon>Capsicum</taxon>
    </lineage>
</organism>
<reference evidence="1 2" key="2">
    <citation type="journal article" date="2017" name="Genome Biol.">
        <title>New reference genome sequences of hot pepper reveal the massive evolution of plant disease-resistance genes by retroduplication.</title>
        <authorList>
            <person name="Kim S."/>
            <person name="Park J."/>
            <person name="Yeom S.I."/>
            <person name="Kim Y.M."/>
            <person name="Seo E."/>
            <person name="Kim K.T."/>
            <person name="Kim M.S."/>
            <person name="Lee J.M."/>
            <person name="Cheong K."/>
            <person name="Shin H.S."/>
            <person name="Kim S.B."/>
            <person name="Han K."/>
            <person name="Lee J."/>
            <person name="Park M."/>
            <person name="Lee H.A."/>
            <person name="Lee H.Y."/>
            <person name="Lee Y."/>
            <person name="Oh S."/>
            <person name="Lee J.H."/>
            <person name="Choi E."/>
            <person name="Choi E."/>
            <person name="Lee S.E."/>
            <person name="Jeon J."/>
            <person name="Kim H."/>
            <person name="Choi G."/>
            <person name="Song H."/>
            <person name="Lee J."/>
            <person name="Lee S.C."/>
            <person name="Kwon J.K."/>
            <person name="Lee H.Y."/>
            <person name="Koo N."/>
            <person name="Hong Y."/>
            <person name="Kim R.W."/>
            <person name="Kang W.H."/>
            <person name="Huh J.H."/>
            <person name="Kang B.C."/>
            <person name="Yang T.J."/>
            <person name="Lee Y.H."/>
            <person name="Bennetzen J.L."/>
            <person name="Choi D."/>
        </authorList>
    </citation>
    <scope>NUCLEOTIDE SEQUENCE [LARGE SCALE GENOMIC DNA]</scope>
    <source>
        <strain evidence="2">cv. CM334</strain>
    </source>
</reference>
<dbReference type="STRING" id="4072.A0A2G3A4P1"/>
<sequence length="124" mass="13970">MICGYNFAVLNNASANKYDLEGWFSALPTYRELVSCSNCKDYQSRKLEIWFGHKVGPKKAHEMSFLTRFYTISEAEKMGLMNTFLTIRATLKGGFNVNGEQNRGSTTFAKDCKDDLSRGSSKAL</sequence>
<accession>A0A2G3A4P1</accession>
<dbReference type="InterPro" id="IPR002317">
    <property type="entry name" value="Ser-tRNA-ligase_type_1"/>
</dbReference>
<keyword evidence="2" id="KW-1185">Reference proteome</keyword>